<proteinExistence type="predicted"/>
<dbReference type="AlphaFoldDB" id="A0A2H1VA34"/>
<accession>A0A2H1VA34</accession>
<name>A0A2H1VA34_SPOFR</name>
<protein>
    <submittedName>
        <fullName evidence="1">SFRICE_032411</fullName>
    </submittedName>
</protein>
<dbReference type="EMBL" id="ODYU01001201">
    <property type="protein sequence ID" value="SOQ37094.1"/>
    <property type="molecule type" value="Genomic_DNA"/>
</dbReference>
<organism evidence="1">
    <name type="scientific">Spodoptera frugiperda</name>
    <name type="common">Fall armyworm</name>
    <dbReference type="NCBI Taxonomy" id="7108"/>
    <lineage>
        <taxon>Eukaryota</taxon>
        <taxon>Metazoa</taxon>
        <taxon>Ecdysozoa</taxon>
        <taxon>Arthropoda</taxon>
        <taxon>Hexapoda</taxon>
        <taxon>Insecta</taxon>
        <taxon>Pterygota</taxon>
        <taxon>Neoptera</taxon>
        <taxon>Endopterygota</taxon>
        <taxon>Lepidoptera</taxon>
        <taxon>Glossata</taxon>
        <taxon>Ditrysia</taxon>
        <taxon>Noctuoidea</taxon>
        <taxon>Noctuidae</taxon>
        <taxon>Amphipyrinae</taxon>
        <taxon>Spodoptera</taxon>
    </lineage>
</organism>
<evidence type="ECO:0000313" key="1">
    <source>
        <dbReference type="EMBL" id="SOQ37094.1"/>
    </source>
</evidence>
<sequence length="322" mass="37313">MDSMIDKNSIEYQESKRKYLQIIAENKEWLHNDYVCTAEQIKTKIKELILNPQSNENLVAGLKDGKLRLYKKVSPKVIMEILTVEDAFDTILSAHIQSSHGDADTTFKAMSNTHSVLMFCVNAVIDSCSSCAKSADEQRRGVWRMNIVKVNPRLPTSTYNKASYLLIMKEEATNFIILRSLYPSLQEVAFELMKIFVEFNYPKKIVVADNLQTYKQLMVLVRAINPGPKMPEILQSSKIEIFEADKTEVLNEIEDWATMENGVHWDQYCHMVQYKMNTEKKDLTRLDPKYKENGVPFKLFFKYEPHSLMEWVPKSAENLTET</sequence>
<gene>
    <name evidence="1" type="ORF">SFRICE_032411</name>
</gene>
<reference evidence="1" key="1">
    <citation type="submission" date="2016-07" db="EMBL/GenBank/DDBJ databases">
        <authorList>
            <person name="Bretaudeau A."/>
        </authorList>
    </citation>
    <scope>NUCLEOTIDE SEQUENCE</scope>
    <source>
        <strain evidence="1">Rice</strain>
        <tissue evidence="1">Whole body</tissue>
    </source>
</reference>